<accession>A0A6A7A434</accession>
<dbReference type="AlphaFoldDB" id="A0A6A7A434"/>
<dbReference type="OrthoDB" id="3690596at2759"/>
<organism evidence="1 2">
    <name type="scientific">Ophiobolus disseminans</name>
    <dbReference type="NCBI Taxonomy" id="1469910"/>
    <lineage>
        <taxon>Eukaryota</taxon>
        <taxon>Fungi</taxon>
        <taxon>Dikarya</taxon>
        <taxon>Ascomycota</taxon>
        <taxon>Pezizomycotina</taxon>
        <taxon>Dothideomycetes</taxon>
        <taxon>Pleosporomycetidae</taxon>
        <taxon>Pleosporales</taxon>
        <taxon>Pleosporineae</taxon>
        <taxon>Phaeosphaeriaceae</taxon>
        <taxon>Ophiobolus</taxon>
    </lineage>
</organism>
<evidence type="ECO:0000313" key="1">
    <source>
        <dbReference type="EMBL" id="KAF2827903.1"/>
    </source>
</evidence>
<dbReference type="EMBL" id="MU006223">
    <property type="protein sequence ID" value="KAF2827903.1"/>
    <property type="molecule type" value="Genomic_DNA"/>
</dbReference>
<proteinExistence type="predicted"/>
<protein>
    <submittedName>
        <fullName evidence="1">Uncharacterized protein</fullName>
    </submittedName>
</protein>
<name>A0A6A7A434_9PLEO</name>
<reference evidence="1" key="1">
    <citation type="journal article" date="2020" name="Stud. Mycol.">
        <title>101 Dothideomycetes genomes: a test case for predicting lifestyles and emergence of pathogens.</title>
        <authorList>
            <person name="Haridas S."/>
            <person name="Albert R."/>
            <person name="Binder M."/>
            <person name="Bloem J."/>
            <person name="Labutti K."/>
            <person name="Salamov A."/>
            <person name="Andreopoulos B."/>
            <person name="Baker S."/>
            <person name="Barry K."/>
            <person name="Bills G."/>
            <person name="Bluhm B."/>
            <person name="Cannon C."/>
            <person name="Castanera R."/>
            <person name="Culley D."/>
            <person name="Daum C."/>
            <person name="Ezra D."/>
            <person name="Gonzalez J."/>
            <person name="Henrissat B."/>
            <person name="Kuo A."/>
            <person name="Liang C."/>
            <person name="Lipzen A."/>
            <person name="Lutzoni F."/>
            <person name="Magnuson J."/>
            <person name="Mondo S."/>
            <person name="Nolan M."/>
            <person name="Ohm R."/>
            <person name="Pangilinan J."/>
            <person name="Park H.-J."/>
            <person name="Ramirez L."/>
            <person name="Alfaro M."/>
            <person name="Sun H."/>
            <person name="Tritt A."/>
            <person name="Yoshinaga Y."/>
            <person name="Zwiers L.-H."/>
            <person name="Turgeon B."/>
            <person name="Goodwin S."/>
            <person name="Spatafora J."/>
            <person name="Crous P."/>
            <person name="Grigoriev I."/>
        </authorList>
    </citation>
    <scope>NUCLEOTIDE SEQUENCE</scope>
    <source>
        <strain evidence="1">CBS 113818</strain>
    </source>
</reference>
<keyword evidence="2" id="KW-1185">Reference proteome</keyword>
<evidence type="ECO:0000313" key="2">
    <source>
        <dbReference type="Proteomes" id="UP000799424"/>
    </source>
</evidence>
<dbReference type="Proteomes" id="UP000799424">
    <property type="component" value="Unassembled WGS sequence"/>
</dbReference>
<sequence>MSVANILGFFRFPDLPAELRNRYYEMSMENTQSQVRRANVRPRSNSAHLPPYTAQRRLRHVPNSIGKLRIHSIRLTQVCQQIRSEFRPMRLRTHTIGLCGVQVYVYAFIEQPRTNWTRAFDSFQKSVGLLRIHVLPTTEIDILTLLRLNARHLTCNIEITSAPKDVGYAATLRLLLANRNQE</sequence>
<gene>
    <name evidence="1" type="ORF">CC86DRAFT_454646</name>
</gene>